<evidence type="ECO:0000313" key="1">
    <source>
        <dbReference type="EMBL" id="QJG67082.1"/>
    </source>
</evidence>
<gene>
    <name evidence="1" type="ORF">HGG69_02030</name>
</gene>
<dbReference type="KEGG" id="mphe:HGG69_02030"/>
<protein>
    <submittedName>
        <fullName evidence="1">Uncharacterized protein</fullName>
    </submittedName>
</protein>
<keyword evidence="2" id="KW-1185">Reference proteome</keyword>
<organism evidence="1 2">
    <name type="scientific">Mycoplasma phocoenae</name>
    <dbReference type="NCBI Taxonomy" id="754517"/>
    <lineage>
        <taxon>Bacteria</taxon>
        <taxon>Bacillati</taxon>
        <taxon>Mycoplasmatota</taxon>
        <taxon>Mollicutes</taxon>
        <taxon>Mycoplasmataceae</taxon>
        <taxon>Mycoplasma</taxon>
    </lineage>
</organism>
<dbReference type="EMBL" id="CP051481">
    <property type="protein sequence ID" value="QJG67082.1"/>
    <property type="molecule type" value="Genomic_DNA"/>
</dbReference>
<name>A0A858U3S7_9MOLU</name>
<proteinExistence type="predicted"/>
<dbReference type="Proteomes" id="UP000501060">
    <property type="component" value="Chromosome"/>
</dbReference>
<evidence type="ECO:0000313" key="2">
    <source>
        <dbReference type="Proteomes" id="UP000501060"/>
    </source>
</evidence>
<dbReference type="AlphaFoldDB" id="A0A858U3S7"/>
<sequence>MLFNTQIQQNIDIQQLYKLKPLIKTESKVNDITYLHNAAIDFSIERHLNSENIVLNLKYNNFNYANVAIQIILNNEPLPITNFSTQNTELRIITGLNKIKPFKYSDLRHIVINIYDKTHKKLNKVWHTHSEIIHPKQKQDFQVTSNGWEVRIPLKIKFKLVANNYAYLFNNNKCINIDYAAISFIPIPIRQYKYNQTLFIIKGAIKNEYNQFVRKLDNHHLQKTKYKIINLPHLNKEQDLLFEYNEDYLNSNDDTIGKLVFINNTYYDYKDQQTKLGFGFNSRPGYLVPYNFKGIFYPTLIINLFKDINNLLITMPHNIKKPILHPEYGRIKLTIDEDIDIKNKLMQMNYTNQEILNILEYEYTLEELITLSKNEYLITNVN</sequence>
<reference evidence="1 2" key="1">
    <citation type="submission" date="2020-04" db="EMBL/GenBank/DDBJ databases">
        <title>Novel Mycoplasma species detected in Phocoena phocoena (harbor porpoise) from the USA.</title>
        <authorList>
            <person name="Volokhov D.V."/>
        </authorList>
    </citation>
    <scope>NUCLEOTIDE SEQUENCE [LARGE SCALE GENOMIC DNA]</scope>
    <source>
        <strain evidence="1 2">Phocoena C-264-GEN</strain>
    </source>
</reference>
<accession>A0A858U3S7</accession>
<dbReference type="RefSeq" id="WP_169605133.1">
    <property type="nucleotide sequence ID" value="NZ_CP051481.1"/>
</dbReference>
<dbReference type="NCBIfam" id="NF045960">
    <property type="entry name" value="MHO_1580_fam"/>
    <property type="match status" value="1"/>
</dbReference>